<comment type="caution">
    <text evidence="1">The sequence shown here is derived from an EMBL/GenBank/DDBJ whole genome shotgun (WGS) entry which is preliminary data.</text>
</comment>
<evidence type="ECO:0000313" key="1">
    <source>
        <dbReference type="EMBL" id="RHA08130.1"/>
    </source>
</evidence>
<accession>A0A413QPM1</accession>
<organism evidence="1 2">
    <name type="scientific">Agathobacter rectalis</name>
    <dbReference type="NCBI Taxonomy" id="39491"/>
    <lineage>
        <taxon>Bacteria</taxon>
        <taxon>Bacillati</taxon>
        <taxon>Bacillota</taxon>
        <taxon>Clostridia</taxon>
        <taxon>Lachnospirales</taxon>
        <taxon>Lachnospiraceae</taxon>
        <taxon>Agathobacter</taxon>
    </lineage>
</organism>
<dbReference type="Proteomes" id="UP000286341">
    <property type="component" value="Unassembled WGS sequence"/>
</dbReference>
<protein>
    <submittedName>
        <fullName evidence="1">Uncharacterized protein</fullName>
    </submittedName>
</protein>
<gene>
    <name evidence="1" type="ORF">DW948_15695</name>
</gene>
<dbReference type="RefSeq" id="WP_118343100.1">
    <property type="nucleotide sequence ID" value="NZ_QSEY01000053.1"/>
</dbReference>
<sequence>MIYIKRKISKGQTPKDRLEWKQASEYWTKESPVARGNNFNKTVREADIYDYHEIFLENGKRLDSYDPDAGEIISRKATDLDKISEETYRRYLSEFSSKYSEGTKIRSNAYPELDGQELRGQYILEIPASNANLSNIDYYEKIASEYDVILRFTEEVQ</sequence>
<name>A0A413QPM1_9FIRM</name>
<reference evidence="1 2" key="1">
    <citation type="submission" date="2018-08" db="EMBL/GenBank/DDBJ databases">
        <title>A genome reference for cultivated species of the human gut microbiota.</title>
        <authorList>
            <person name="Zou Y."/>
            <person name="Xue W."/>
            <person name="Luo G."/>
        </authorList>
    </citation>
    <scope>NUCLEOTIDE SEQUENCE [LARGE SCALE GENOMIC DNA]</scope>
    <source>
        <strain evidence="1 2">AM44-1AT</strain>
    </source>
</reference>
<proteinExistence type="predicted"/>
<evidence type="ECO:0000313" key="2">
    <source>
        <dbReference type="Proteomes" id="UP000286341"/>
    </source>
</evidence>
<dbReference type="AlphaFoldDB" id="A0A413QPM1"/>
<dbReference type="EMBL" id="QSFB01000049">
    <property type="protein sequence ID" value="RHA08130.1"/>
    <property type="molecule type" value="Genomic_DNA"/>
</dbReference>